<dbReference type="InParanoid" id="A0A024FXS3"/>
<dbReference type="EMBL" id="CAIX01000001">
    <property type="protein sequence ID" value="CCI39226.1"/>
    <property type="molecule type" value="Genomic_DNA"/>
</dbReference>
<accession>A0A024FXS3</accession>
<sequence>MDHDTFPWRTSTEILVDGEPITNVVAALRQKISNIEKNELLSSSKLPEWMTQCFSDILSNADPILESQSLKKQFENFEAEVSRLRNDLLLLQSSSSTDPKTIPALQPPTWTDMEDGINPERKPNGSKVAEEITEVIDTTKLLKKMLVPLWQAVYRQSDEFMDLRKSFSDAKDTVELLQAELRRRDALTQARTSKSEEIVQSNIKRIEERLRIYPTRDELMHLENNISKQRGIDRQVLVEDTSNRFSMLDERFLVLCEQQENVNSNQAEKIQDLVRKLSTAESLLRQSVERQATIEKQLENSKNMITDLTIKLRLAHDEKNDMKQTVQSLLENQNSSKKMNATISEELFVHEMQIKSVEQELLDAINKQSDTAQKELRRLENRLNGVLDQNIGGALQMLETVVDGHSRSITGISVKMESAHSQIDGNEKSSQLRLLEFSNSIVALQENTHHITENLGKASETISKNSDDTVALASDLSRLRAEVDFQVENLHKKANDLSLAVDQTVKASEFEMTAARQQLYHVEDFNAGIRSTLKALESGTEEKFQLQRQENQVLQDSISKVRTSHIQLCKQQEQFDSRITSFQTESRLTIDSSISELTKQLKKESERVEAFYYSYQSKQEEFANIVARSSIRNMTLTDLKQELDRVCEIFVSECWKFEISGRSNHQGIMASDNIIPSSSFDSARKLFNDRQQQLLVQNSQFFADLIVARAEYEALRVGCNKEVAAQADLSGLILSVQAAMADKLKAKVRFKIMHNKNIGEQFDANALNRRELYITTLLNLLDATVRRRTLFGSSNESLTHTMEQNLESWVKTDHASTELAEARQQSQSSSLIEEAEPSNRSISSYIYRGGFRIPKGSGSVQRAPLHDRGSNEKYYSTELNGESCTMATSLKPLEGWISTENSTKTDEAVMAKSCSLPVLNPS</sequence>
<keyword evidence="1" id="KW-0175">Coiled coil</keyword>
<organism evidence="3 4">
    <name type="scientific">Albugo candida</name>
    <dbReference type="NCBI Taxonomy" id="65357"/>
    <lineage>
        <taxon>Eukaryota</taxon>
        <taxon>Sar</taxon>
        <taxon>Stramenopiles</taxon>
        <taxon>Oomycota</taxon>
        <taxon>Peronosporomycetes</taxon>
        <taxon>Albuginales</taxon>
        <taxon>Albuginaceae</taxon>
        <taxon>Albugo</taxon>
    </lineage>
</organism>
<feature type="coiled-coil region" evidence="1">
    <location>
        <begin position="362"/>
        <end position="389"/>
    </location>
</feature>
<feature type="coiled-coil region" evidence="1">
    <location>
        <begin position="67"/>
        <end position="94"/>
    </location>
</feature>
<dbReference type="AlphaFoldDB" id="A0A024FXS3"/>
<feature type="region of interest" description="Disordered" evidence="2">
    <location>
        <begin position="98"/>
        <end position="126"/>
    </location>
</feature>
<dbReference type="OrthoDB" id="72337at2759"/>
<proteinExistence type="predicted"/>
<evidence type="ECO:0000256" key="1">
    <source>
        <dbReference type="SAM" id="Coils"/>
    </source>
</evidence>
<dbReference type="Proteomes" id="UP000053237">
    <property type="component" value="Unassembled WGS sequence"/>
</dbReference>
<keyword evidence="4" id="KW-1185">Reference proteome</keyword>
<gene>
    <name evidence="3" type="ORF">BN9_000090</name>
</gene>
<reference evidence="3 4" key="1">
    <citation type="submission" date="2012-05" db="EMBL/GenBank/DDBJ databases">
        <title>Recombination and specialization in a pathogen metapopulation.</title>
        <authorList>
            <person name="Gardiner A."/>
            <person name="Kemen E."/>
            <person name="Schultz-Larsen T."/>
            <person name="MacLean D."/>
            <person name="Van Oosterhout C."/>
            <person name="Jones J.D.G."/>
        </authorList>
    </citation>
    <scope>NUCLEOTIDE SEQUENCE [LARGE SCALE GENOMIC DNA]</scope>
    <source>
        <strain evidence="3 4">Ac Nc2</strain>
    </source>
</reference>
<evidence type="ECO:0000256" key="2">
    <source>
        <dbReference type="SAM" id="MobiDB-lite"/>
    </source>
</evidence>
<comment type="caution">
    <text evidence="3">The sequence shown here is derived from an EMBL/GenBank/DDBJ whole genome shotgun (WGS) entry which is preliminary data.</text>
</comment>
<name>A0A024FXS3_9STRA</name>
<evidence type="ECO:0000313" key="3">
    <source>
        <dbReference type="EMBL" id="CCI39226.1"/>
    </source>
</evidence>
<protein>
    <submittedName>
        <fullName evidence="3">Uncharacterized protein</fullName>
    </submittedName>
</protein>
<evidence type="ECO:0000313" key="4">
    <source>
        <dbReference type="Proteomes" id="UP000053237"/>
    </source>
</evidence>